<evidence type="ECO:0000313" key="3">
    <source>
        <dbReference type="Proteomes" id="UP001445335"/>
    </source>
</evidence>
<comment type="caution">
    <text evidence="2">The sequence shown here is derived from an EMBL/GenBank/DDBJ whole genome shotgun (WGS) entry which is preliminary data.</text>
</comment>
<proteinExistence type="predicted"/>
<dbReference type="AlphaFoldDB" id="A0AAW1S089"/>
<dbReference type="Proteomes" id="UP001445335">
    <property type="component" value="Unassembled WGS sequence"/>
</dbReference>
<evidence type="ECO:0000313" key="2">
    <source>
        <dbReference type="EMBL" id="KAK9839449.1"/>
    </source>
</evidence>
<organism evidence="2 3">
    <name type="scientific">Elliptochloris bilobata</name>
    <dbReference type="NCBI Taxonomy" id="381761"/>
    <lineage>
        <taxon>Eukaryota</taxon>
        <taxon>Viridiplantae</taxon>
        <taxon>Chlorophyta</taxon>
        <taxon>core chlorophytes</taxon>
        <taxon>Trebouxiophyceae</taxon>
        <taxon>Trebouxiophyceae incertae sedis</taxon>
        <taxon>Elliptochloris clade</taxon>
        <taxon>Elliptochloris</taxon>
    </lineage>
</organism>
<evidence type="ECO:0000259" key="1">
    <source>
        <dbReference type="Pfam" id="PF13472"/>
    </source>
</evidence>
<dbReference type="Gene3D" id="3.40.50.1110">
    <property type="entry name" value="SGNH hydrolase"/>
    <property type="match status" value="1"/>
</dbReference>
<accession>A0AAW1S089</accession>
<sequence>MGWDVLFSGDSVLEFLRGTVIGRPWGLIADCAEAFHDQIARHYNTHVLAISGDYTSNLLWRVTAGGEMPKRQPKVVVIYIGSNDLSAADCGNASGEAALLEAVKPLLARVHAIVRSYRAALPHARLLLLGMMPRAGRYWEPDQRSVWPNAYTRPLAAVNAGYKAIAAIDPMVSYLACGQQLAPNLTRYTSDGIHPTAAGYDLSV</sequence>
<gene>
    <name evidence="2" type="ORF">WJX81_002952</name>
</gene>
<feature type="domain" description="SGNH hydrolase-type esterase" evidence="1">
    <location>
        <begin position="32"/>
        <end position="202"/>
    </location>
</feature>
<dbReference type="SUPFAM" id="SSF52266">
    <property type="entry name" value="SGNH hydrolase"/>
    <property type="match status" value="1"/>
</dbReference>
<name>A0AAW1S089_9CHLO</name>
<keyword evidence="3" id="KW-1185">Reference proteome</keyword>
<dbReference type="EMBL" id="JALJOU010000016">
    <property type="protein sequence ID" value="KAK9839449.1"/>
    <property type="molecule type" value="Genomic_DNA"/>
</dbReference>
<dbReference type="InterPro" id="IPR036514">
    <property type="entry name" value="SGNH_hydro_sf"/>
</dbReference>
<dbReference type="Pfam" id="PF13472">
    <property type="entry name" value="Lipase_GDSL_2"/>
    <property type="match status" value="1"/>
</dbReference>
<reference evidence="2 3" key="1">
    <citation type="journal article" date="2024" name="Nat. Commun.">
        <title>Phylogenomics reveals the evolutionary origins of lichenization in chlorophyte algae.</title>
        <authorList>
            <person name="Puginier C."/>
            <person name="Libourel C."/>
            <person name="Otte J."/>
            <person name="Skaloud P."/>
            <person name="Haon M."/>
            <person name="Grisel S."/>
            <person name="Petersen M."/>
            <person name="Berrin J.G."/>
            <person name="Delaux P.M."/>
            <person name="Dal Grande F."/>
            <person name="Keller J."/>
        </authorList>
    </citation>
    <scope>NUCLEOTIDE SEQUENCE [LARGE SCALE GENOMIC DNA]</scope>
    <source>
        <strain evidence="2 3">SAG 245.80</strain>
    </source>
</reference>
<dbReference type="InterPro" id="IPR013830">
    <property type="entry name" value="SGNH_hydro"/>
</dbReference>
<protein>
    <recommendedName>
        <fullName evidence="1">SGNH hydrolase-type esterase domain-containing protein</fullName>
    </recommendedName>
</protein>